<dbReference type="AlphaFoldDB" id="E1ZI10"/>
<feature type="chain" id="PRO_5003156356" evidence="2">
    <location>
        <begin position="20"/>
        <end position="259"/>
    </location>
</feature>
<evidence type="ECO:0000256" key="2">
    <source>
        <dbReference type="SAM" id="SignalP"/>
    </source>
</evidence>
<dbReference type="RefSeq" id="XP_005846654.1">
    <property type="nucleotide sequence ID" value="XM_005846592.1"/>
</dbReference>
<name>E1ZI10_CHLVA</name>
<dbReference type="InParanoid" id="E1ZI10"/>
<feature type="compositionally biased region" description="Acidic residues" evidence="1">
    <location>
        <begin position="238"/>
        <end position="259"/>
    </location>
</feature>
<evidence type="ECO:0000313" key="4">
    <source>
        <dbReference type="Proteomes" id="UP000008141"/>
    </source>
</evidence>
<organism evidence="4">
    <name type="scientific">Chlorella variabilis</name>
    <name type="common">Green alga</name>
    <dbReference type="NCBI Taxonomy" id="554065"/>
    <lineage>
        <taxon>Eukaryota</taxon>
        <taxon>Viridiplantae</taxon>
        <taxon>Chlorophyta</taxon>
        <taxon>core chlorophytes</taxon>
        <taxon>Trebouxiophyceae</taxon>
        <taxon>Chlorellales</taxon>
        <taxon>Chlorellaceae</taxon>
        <taxon>Chlorella clade</taxon>
        <taxon>Chlorella</taxon>
    </lineage>
</organism>
<evidence type="ECO:0000256" key="1">
    <source>
        <dbReference type="SAM" id="MobiDB-lite"/>
    </source>
</evidence>
<accession>E1ZI10</accession>
<keyword evidence="4" id="KW-1185">Reference proteome</keyword>
<protein>
    <submittedName>
        <fullName evidence="3">Expressed protein</fullName>
    </submittedName>
</protein>
<dbReference type="PROSITE" id="PS00287">
    <property type="entry name" value="CYSTATIN"/>
    <property type="match status" value="1"/>
</dbReference>
<proteinExistence type="predicted"/>
<dbReference type="OrthoDB" id="10612318at2759"/>
<feature type="compositionally biased region" description="Basic and acidic residues" evidence="1">
    <location>
        <begin position="34"/>
        <end position="43"/>
    </location>
</feature>
<feature type="signal peptide" evidence="2">
    <location>
        <begin position="1"/>
        <end position="19"/>
    </location>
</feature>
<dbReference type="KEGG" id="cvr:CHLNCDRAFT_135343"/>
<evidence type="ECO:0000313" key="3">
    <source>
        <dbReference type="EMBL" id="EFN54552.1"/>
    </source>
</evidence>
<sequence>MRVAAILLALCLCAALVTADVDDTDDILTDTTDTTDHDDHDDGPPASCGASGVAGGWSTISSNVSSTLLAAVLDDFSTQYGANITAMLGGASPCPAEDITYSAAGCSQVVAGTNYKLWINMSCTVGTTNYTVGVSVDAFEPLPTGNDTTIQIYDLDVEFVTVNGVHMDDDAFPDDPDRWDYNSTAGGIIANDDWVDDDDTDLDDGINDIDDGVTDIDDGITDIDNGITDIDNGKTDLDDGINDIDDGINDNDGLGDNDR</sequence>
<dbReference type="InterPro" id="IPR018073">
    <property type="entry name" value="Prot_inh_cystat_CS"/>
</dbReference>
<dbReference type="EMBL" id="GL433847">
    <property type="protein sequence ID" value="EFN54552.1"/>
    <property type="molecule type" value="Genomic_DNA"/>
</dbReference>
<gene>
    <name evidence="3" type="ORF">CHLNCDRAFT_135343</name>
</gene>
<feature type="region of interest" description="Disordered" evidence="1">
    <location>
        <begin position="32"/>
        <end position="52"/>
    </location>
</feature>
<reference evidence="3 4" key="1">
    <citation type="journal article" date="2010" name="Plant Cell">
        <title>The Chlorella variabilis NC64A genome reveals adaptation to photosymbiosis, coevolution with viruses, and cryptic sex.</title>
        <authorList>
            <person name="Blanc G."/>
            <person name="Duncan G."/>
            <person name="Agarkova I."/>
            <person name="Borodovsky M."/>
            <person name="Gurnon J."/>
            <person name="Kuo A."/>
            <person name="Lindquist E."/>
            <person name="Lucas S."/>
            <person name="Pangilinan J."/>
            <person name="Polle J."/>
            <person name="Salamov A."/>
            <person name="Terry A."/>
            <person name="Yamada T."/>
            <person name="Dunigan D.D."/>
            <person name="Grigoriev I.V."/>
            <person name="Claverie J.M."/>
            <person name="Van Etten J.L."/>
        </authorList>
    </citation>
    <scope>NUCLEOTIDE SEQUENCE [LARGE SCALE GENOMIC DNA]</scope>
    <source>
        <strain evidence="3 4">NC64A</strain>
    </source>
</reference>
<dbReference type="Proteomes" id="UP000008141">
    <property type="component" value="Unassembled WGS sequence"/>
</dbReference>
<keyword evidence="2" id="KW-0732">Signal</keyword>
<dbReference type="GeneID" id="17353900"/>
<feature type="region of interest" description="Disordered" evidence="1">
    <location>
        <begin position="228"/>
        <end position="259"/>
    </location>
</feature>